<accession>A0A7Z0EP60</accession>
<sequence>MFDITEGADMSFEERRIWIYLAVAVLVPSAYLAVVLARAAGTDVADLAYQRPLLTAVGVSVVATIVLNMVSAALWPKGAYQKDPRDKEIDRRGEYVGFIAMSAFTVVPFSLALLEWPHFWIANTLYLAYVTAAIASSAVKLVAYRRGF</sequence>
<gene>
    <name evidence="2" type="ORF">HNR10_003293</name>
</gene>
<keyword evidence="3" id="KW-1185">Reference proteome</keyword>
<evidence type="ECO:0000313" key="2">
    <source>
        <dbReference type="EMBL" id="NYJ35412.1"/>
    </source>
</evidence>
<keyword evidence="1" id="KW-1133">Transmembrane helix</keyword>
<keyword evidence="1" id="KW-0812">Transmembrane</keyword>
<keyword evidence="1" id="KW-0472">Membrane</keyword>
<feature type="transmembrane region" description="Helical" evidence="1">
    <location>
        <begin position="120"/>
        <end position="143"/>
    </location>
</feature>
<evidence type="ECO:0000256" key="1">
    <source>
        <dbReference type="SAM" id="Phobius"/>
    </source>
</evidence>
<feature type="transmembrane region" description="Helical" evidence="1">
    <location>
        <begin position="17"/>
        <end position="41"/>
    </location>
</feature>
<feature type="transmembrane region" description="Helical" evidence="1">
    <location>
        <begin position="53"/>
        <end position="75"/>
    </location>
</feature>
<organism evidence="2 3">
    <name type="scientific">Nocardiopsis aegyptia</name>
    <dbReference type="NCBI Taxonomy" id="220378"/>
    <lineage>
        <taxon>Bacteria</taxon>
        <taxon>Bacillati</taxon>
        <taxon>Actinomycetota</taxon>
        <taxon>Actinomycetes</taxon>
        <taxon>Streptosporangiales</taxon>
        <taxon>Nocardiopsidaceae</taxon>
        <taxon>Nocardiopsis</taxon>
    </lineage>
</organism>
<comment type="caution">
    <text evidence="2">The sequence shown here is derived from an EMBL/GenBank/DDBJ whole genome shotgun (WGS) entry which is preliminary data.</text>
</comment>
<evidence type="ECO:0008006" key="4">
    <source>
        <dbReference type="Google" id="ProtNLM"/>
    </source>
</evidence>
<dbReference type="Proteomes" id="UP000572051">
    <property type="component" value="Unassembled WGS sequence"/>
</dbReference>
<protein>
    <recommendedName>
        <fullName evidence="4">Transmembrane protein</fullName>
    </recommendedName>
</protein>
<dbReference type="AlphaFoldDB" id="A0A7Z0EP60"/>
<proteinExistence type="predicted"/>
<reference evidence="2 3" key="1">
    <citation type="submission" date="2020-07" db="EMBL/GenBank/DDBJ databases">
        <title>Sequencing the genomes of 1000 actinobacteria strains.</title>
        <authorList>
            <person name="Klenk H.-P."/>
        </authorList>
    </citation>
    <scope>NUCLEOTIDE SEQUENCE [LARGE SCALE GENOMIC DNA]</scope>
    <source>
        <strain evidence="2 3">DSM 44442</strain>
    </source>
</reference>
<evidence type="ECO:0000313" key="3">
    <source>
        <dbReference type="Proteomes" id="UP000572051"/>
    </source>
</evidence>
<feature type="transmembrane region" description="Helical" evidence="1">
    <location>
        <begin position="95"/>
        <end position="114"/>
    </location>
</feature>
<dbReference type="EMBL" id="JACCFS010000001">
    <property type="protein sequence ID" value="NYJ35412.1"/>
    <property type="molecule type" value="Genomic_DNA"/>
</dbReference>
<name>A0A7Z0EP60_9ACTN</name>
<dbReference type="RefSeq" id="WP_179824554.1">
    <property type="nucleotide sequence ID" value="NZ_JACCFS010000001.1"/>
</dbReference>